<dbReference type="SMART" id="SM00256">
    <property type="entry name" value="FBOX"/>
    <property type="match status" value="1"/>
</dbReference>
<evidence type="ECO:0000313" key="3">
    <source>
        <dbReference type="Proteomes" id="UP001153678"/>
    </source>
</evidence>
<dbReference type="InterPro" id="IPR001810">
    <property type="entry name" value="F-box_dom"/>
</dbReference>
<dbReference type="InterPro" id="IPR032675">
    <property type="entry name" value="LRR_dom_sf"/>
</dbReference>
<dbReference type="Proteomes" id="UP001153678">
    <property type="component" value="Unassembled WGS sequence"/>
</dbReference>
<dbReference type="Pfam" id="PF12937">
    <property type="entry name" value="F-box-like"/>
    <property type="match status" value="1"/>
</dbReference>
<dbReference type="Gene3D" id="1.20.1280.50">
    <property type="match status" value="1"/>
</dbReference>
<gene>
    <name evidence="2" type="ORF">FWILDA_LOCUS15035</name>
</gene>
<reference evidence="2" key="1">
    <citation type="submission" date="2022-08" db="EMBL/GenBank/DDBJ databases">
        <authorList>
            <person name="Kallberg Y."/>
            <person name="Tangrot J."/>
            <person name="Rosling A."/>
        </authorList>
    </citation>
    <scope>NUCLEOTIDE SEQUENCE</scope>
    <source>
        <strain evidence="2">Wild A</strain>
    </source>
</reference>
<dbReference type="InterPro" id="IPR036047">
    <property type="entry name" value="F-box-like_dom_sf"/>
</dbReference>
<dbReference type="AlphaFoldDB" id="A0A9W4WZQ7"/>
<comment type="caution">
    <text evidence="2">The sequence shown here is derived from an EMBL/GenBank/DDBJ whole genome shotgun (WGS) entry which is preliminary data.</text>
</comment>
<dbReference type="Gene3D" id="3.80.10.10">
    <property type="entry name" value="Ribonuclease Inhibitor"/>
    <property type="match status" value="1"/>
</dbReference>
<dbReference type="SUPFAM" id="SSF52047">
    <property type="entry name" value="RNI-like"/>
    <property type="match status" value="1"/>
</dbReference>
<name>A0A9W4WZQ7_9GLOM</name>
<accession>A0A9W4WZQ7</accession>
<dbReference type="EMBL" id="CAMKVN010007351">
    <property type="protein sequence ID" value="CAI2191362.1"/>
    <property type="molecule type" value="Genomic_DNA"/>
</dbReference>
<dbReference type="OrthoDB" id="2313610at2759"/>
<proteinExistence type="predicted"/>
<protein>
    <submittedName>
        <fullName evidence="2">19438_t:CDS:1</fullName>
    </submittedName>
</protein>
<feature type="domain" description="F-box" evidence="1">
    <location>
        <begin position="1"/>
        <end position="44"/>
    </location>
</feature>
<evidence type="ECO:0000313" key="2">
    <source>
        <dbReference type="EMBL" id="CAI2191362.1"/>
    </source>
</evidence>
<sequence length="460" mass="53337">MSLNLPADCLNEIFEYLKDEDLRSCILVNRLWCETSVRILWRKIQNFNTLLTCLPNKSKMILSENGNLISDLSSRPPLFYYSSFIKNLCIYDICRSIKRFINCRCRRPINLESVEKNQQIMVMMEHELFKMLMNQTSLKSLYFDIYNMNIPNIPFINYPGAEDSLRDLSELKCSSNTSYKLSQICLNLRSLKIIFQSRTSNELAELVSVQNNLKNLELDFQYDAKDQSIFFTKIPNTLTKLHIHGRSVCIPWSFISELSNLQELSLSLVNRMCGLKDFSKLQYANFPQLQILKFGYECPDDENLTKFLEINGKSLKELILCENIHCSINLDIGNFCPNLRSLCTMFSDGNVELLKVIFDGCQQLESIDVLRCDYFLDESILLEIVVEFSPKMFHELSVDLGIDVSPETTFQWGLRSILKRWANRVPCIPLSLTASLCSELDIEFSKSNIKIIKEFRKLSV</sequence>
<organism evidence="2 3">
    <name type="scientific">Funneliformis geosporum</name>
    <dbReference type="NCBI Taxonomy" id="1117311"/>
    <lineage>
        <taxon>Eukaryota</taxon>
        <taxon>Fungi</taxon>
        <taxon>Fungi incertae sedis</taxon>
        <taxon>Mucoromycota</taxon>
        <taxon>Glomeromycotina</taxon>
        <taxon>Glomeromycetes</taxon>
        <taxon>Glomerales</taxon>
        <taxon>Glomeraceae</taxon>
        <taxon>Funneliformis</taxon>
    </lineage>
</organism>
<dbReference type="SUPFAM" id="SSF81383">
    <property type="entry name" value="F-box domain"/>
    <property type="match status" value="1"/>
</dbReference>
<feature type="non-terminal residue" evidence="2">
    <location>
        <position position="460"/>
    </location>
</feature>
<dbReference type="PROSITE" id="PS50181">
    <property type="entry name" value="FBOX"/>
    <property type="match status" value="1"/>
</dbReference>
<evidence type="ECO:0000259" key="1">
    <source>
        <dbReference type="PROSITE" id="PS50181"/>
    </source>
</evidence>
<keyword evidence="3" id="KW-1185">Reference proteome</keyword>